<protein>
    <submittedName>
        <fullName evidence="2">RNA polymerase subunit sigma-70</fullName>
    </submittedName>
</protein>
<dbReference type="SUPFAM" id="SSF46785">
    <property type="entry name" value="Winged helix' DNA-binding domain"/>
    <property type="match status" value="1"/>
</dbReference>
<feature type="compositionally biased region" description="Basic and acidic residues" evidence="1">
    <location>
        <begin position="350"/>
        <end position="360"/>
    </location>
</feature>
<dbReference type="InterPro" id="IPR036390">
    <property type="entry name" value="WH_DNA-bd_sf"/>
</dbReference>
<dbReference type="Gene3D" id="3.40.50.300">
    <property type="entry name" value="P-loop containing nucleotide triphosphate hydrolases"/>
    <property type="match status" value="1"/>
</dbReference>
<gene>
    <name evidence="2" type="ORF">C0099_08570</name>
</gene>
<feature type="region of interest" description="Disordered" evidence="1">
    <location>
        <begin position="335"/>
        <end position="360"/>
    </location>
</feature>
<dbReference type="KEGG" id="atw:C0099_08570"/>
<dbReference type="AlphaFoldDB" id="A0A2I6S6V6"/>
<dbReference type="EMBL" id="CP025682">
    <property type="protein sequence ID" value="AUN94982.1"/>
    <property type="molecule type" value="Genomic_DNA"/>
</dbReference>
<dbReference type="OrthoDB" id="34187at2"/>
<dbReference type="Gene3D" id="1.10.10.10">
    <property type="entry name" value="Winged helix-like DNA-binding domain superfamily/Winged helix DNA-binding domain"/>
    <property type="match status" value="1"/>
</dbReference>
<proteinExistence type="predicted"/>
<keyword evidence="3" id="KW-1185">Reference proteome</keyword>
<dbReference type="SUPFAM" id="SSF52540">
    <property type="entry name" value="P-loop containing nucleoside triphosphate hydrolases"/>
    <property type="match status" value="1"/>
</dbReference>
<reference evidence="2 3" key="1">
    <citation type="submission" date="2018-01" db="EMBL/GenBank/DDBJ databases">
        <authorList>
            <person name="Fu G.-Y."/>
        </authorList>
    </citation>
    <scope>NUCLEOTIDE SEQUENCE [LARGE SCALE GENOMIC DNA]</scope>
    <source>
        <strain evidence="2 3">SY39</strain>
    </source>
</reference>
<dbReference type="InterPro" id="IPR036388">
    <property type="entry name" value="WH-like_DNA-bd_sf"/>
</dbReference>
<sequence length="360" mass="40903">MERQRRQREVSDRRESRRMMIRPMTDEERGAMRKRKSVAEICSVDYLELAAKDLPEPESILGSWLLRQTLSMVYGWRGVGKSFWVMGVIWAVSTGGRFLKWDASYPMRVLYIDGELPARTLQDRFASLCEMYGAKPEPGFLTVITSDLLARAAPDLASEDDRLSLDELIEEKKIDVIVLDNLSCLIRSGAAENDAESWVDVSSWALHHRAKGRSVLFVHHAGKGGAQRGTSRREDLLDVVICLKKPPDYSPDEGARFEVHFEKARHLYGEDVEPFEAALVTDPDGYQRWVTSGLEGNLDDRIIEMFGLPGVSMTDIAREIGIDKSNVSRRIQRLKAEGRIVDQPKQPRTSSRDPRDRELL</sequence>
<evidence type="ECO:0000313" key="3">
    <source>
        <dbReference type="Proteomes" id="UP000242205"/>
    </source>
</evidence>
<evidence type="ECO:0000313" key="2">
    <source>
        <dbReference type="EMBL" id="AUN94982.1"/>
    </source>
</evidence>
<dbReference type="InterPro" id="IPR027417">
    <property type="entry name" value="P-loop_NTPase"/>
</dbReference>
<organism evidence="2 3">
    <name type="scientific">Pseudazoarcus pumilus</name>
    <dbReference type="NCBI Taxonomy" id="2067960"/>
    <lineage>
        <taxon>Bacteria</taxon>
        <taxon>Pseudomonadati</taxon>
        <taxon>Pseudomonadota</taxon>
        <taxon>Betaproteobacteria</taxon>
        <taxon>Rhodocyclales</taxon>
        <taxon>Zoogloeaceae</taxon>
        <taxon>Pseudazoarcus</taxon>
    </lineage>
</organism>
<evidence type="ECO:0000256" key="1">
    <source>
        <dbReference type="SAM" id="MobiDB-lite"/>
    </source>
</evidence>
<name>A0A2I6S6V6_9RHOO</name>
<dbReference type="Pfam" id="PF13481">
    <property type="entry name" value="AAA_25"/>
    <property type="match status" value="1"/>
</dbReference>
<dbReference type="Pfam" id="PF13412">
    <property type="entry name" value="HTH_24"/>
    <property type="match status" value="1"/>
</dbReference>
<accession>A0A2I6S6V6</accession>
<dbReference type="Proteomes" id="UP000242205">
    <property type="component" value="Chromosome"/>
</dbReference>